<evidence type="ECO:0000256" key="1">
    <source>
        <dbReference type="SAM" id="MobiDB-lite"/>
    </source>
</evidence>
<keyword evidence="3" id="KW-1185">Reference proteome</keyword>
<reference evidence="2" key="1">
    <citation type="submission" date="2020-05" db="UniProtKB">
        <authorList>
            <consortium name="EnsemblMetazoa"/>
        </authorList>
    </citation>
    <scope>IDENTIFICATION</scope>
    <source>
        <strain evidence="2">TTRI</strain>
    </source>
</reference>
<accession>A0A1A9VCV5</accession>
<name>A0A1A9VCV5_GLOAU</name>
<evidence type="ECO:0000313" key="2">
    <source>
        <dbReference type="EnsemblMetazoa" id="GAUT033204-PA"/>
    </source>
</evidence>
<dbReference type="Proteomes" id="UP000078200">
    <property type="component" value="Unassembled WGS sequence"/>
</dbReference>
<protein>
    <submittedName>
        <fullName evidence="2">Uncharacterized protein</fullName>
    </submittedName>
</protein>
<sequence length="103" mass="11217">MYATTASWGSSGSGASNKTCSDNKTVRKVMAAAQLSFKISKQIVPVADDIFGCQILVMKRIFGGVKGYLSVTYKVESAQSISRLALHRLDEEKIHSSKPYNNV</sequence>
<feature type="compositionally biased region" description="Low complexity" evidence="1">
    <location>
        <begin position="1"/>
        <end position="16"/>
    </location>
</feature>
<evidence type="ECO:0000313" key="3">
    <source>
        <dbReference type="Proteomes" id="UP000078200"/>
    </source>
</evidence>
<feature type="region of interest" description="Disordered" evidence="1">
    <location>
        <begin position="1"/>
        <end position="21"/>
    </location>
</feature>
<dbReference type="EnsemblMetazoa" id="GAUT033204-RA">
    <property type="protein sequence ID" value="GAUT033204-PA"/>
    <property type="gene ID" value="GAUT033204"/>
</dbReference>
<proteinExistence type="predicted"/>
<dbReference type="AlphaFoldDB" id="A0A1A9VCV5"/>
<dbReference type="VEuPathDB" id="VectorBase:GAUT033204"/>
<organism evidence="2 3">
    <name type="scientific">Glossina austeni</name>
    <name type="common">Savannah tsetse fly</name>
    <dbReference type="NCBI Taxonomy" id="7395"/>
    <lineage>
        <taxon>Eukaryota</taxon>
        <taxon>Metazoa</taxon>
        <taxon>Ecdysozoa</taxon>
        <taxon>Arthropoda</taxon>
        <taxon>Hexapoda</taxon>
        <taxon>Insecta</taxon>
        <taxon>Pterygota</taxon>
        <taxon>Neoptera</taxon>
        <taxon>Endopterygota</taxon>
        <taxon>Diptera</taxon>
        <taxon>Brachycera</taxon>
        <taxon>Muscomorpha</taxon>
        <taxon>Hippoboscoidea</taxon>
        <taxon>Glossinidae</taxon>
        <taxon>Glossina</taxon>
    </lineage>
</organism>